<reference evidence="3" key="2">
    <citation type="journal article" date="2021" name="PeerJ">
        <title>Extensive microbial diversity within the chicken gut microbiome revealed by metagenomics and culture.</title>
        <authorList>
            <person name="Gilroy R."/>
            <person name="Ravi A."/>
            <person name="Getino M."/>
            <person name="Pursley I."/>
            <person name="Horton D.L."/>
            <person name="Alikhan N.F."/>
            <person name="Baker D."/>
            <person name="Gharbi K."/>
            <person name="Hall N."/>
            <person name="Watson M."/>
            <person name="Adriaenssens E.M."/>
            <person name="Foster-Nyarko E."/>
            <person name="Jarju S."/>
            <person name="Secka A."/>
            <person name="Antonio M."/>
            <person name="Oren A."/>
            <person name="Chaudhuri R.R."/>
            <person name="La Ragione R."/>
            <person name="Hildebrand F."/>
            <person name="Pallen M.J."/>
        </authorList>
    </citation>
    <scope>NUCLEOTIDE SEQUENCE</scope>
    <source>
        <strain evidence="3">ChiBcec7-5410</strain>
    </source>
</reference>
<feature type="transmembrane region" description="Helical" evidence="2">
    <location>
        <begin position="457"/>
        <end position="478"/>
    </location>
</feature>
<evidence type="ECO:0008006" key="5">
    <source>
        <dbReference type="Google" id="ProtNLM"/>
    </source>
</evidence>
<reference evidence="3" key="1">
    <citation type="submission" date="2020-10" db="EMBL/GenBank/DDBJ databases">
        <authorList>
            <person name="Gilroy R."/>
        </authorList>
    </citation>
    <scope>NUCLEOTIDE SEQUENCE</scope>
    <source>
        <strain evidence="3">ChiBcec7-5410</strain>
    </source>
</reference>
<dbReference type="Gene3D" id="1.50.10.20">
    <property type="match status" value="1"/>
</dbReference>
<dbReference type="AlphaFoldDB" id="A0A9D1KR53"/>
<feature type="region of interest" description="Disordered" evidence="1">
    <location>
        <begin position="427"/>
        <end position="448"/>
    </location>
</feature>
<evidence type="ECO:0000256" key="1">
    <source>
        <dbReference type="SAM" id="MobiDB-lite"/>
    </source>
</evidence>
<dbReference type="SUPFAM" id="SSF48239">
    <property type="entry name" value="Terpenoid cyclases/Protein prenyltransferases"/>
    <property type="match status" value="1"/>
</dbReference>
<keyword evidence="2" id="KW-0812">Transmembrane</keyword>
<dbReference type="EMBL" id="DVLW01000164">
    <property type="protein sequence ID" value="HIT94708.1"/>
    <property type="molecule type" value="Genomic_DNA"/>
</dbReference>
<organism evidence="3 4">
    <name type="scientific">Candidatus Faecivivens stercoripullorum</name>
    <dbReference type="NCBI Taxonomy" id="2840805"/>
    <lineage>
        <taxon>Bacteria</taxon>
        <taxon>Bacillati</taxon>
        <taxon>Bacillota</taxon>
        <taxon>Clostridia</taxon>
        <taxon>Eubacteriales</taxon>
        <taxon>Oscillospiraceae</taxon>
        <taxon>Oscillospiraceae incertae sedis</taxon>
        <taxon>Candidatus Faecivivens</taxon>
    </lineage>
</organism>
<evidence type="ECO:0000256" key="2">
    <source>
        <dbReference type="SAM" id="Phobius"/>
    </source>
</evidence>
<evidence type="ECO:0000313" key="3">
    <source>
        <dbReference type="EMBL" id="HIT94708.1"/>
    </source>
</evidence>
<comment type="caution">
    <text evidence="3">The sequence shown here is derived from an EMBL/GenBank/DDBJ whole genome shotgun (WGS) entry which is preliminary data.</text>
</comment>
<protein>
    <recommendedName>
        <fullName evidence="5">DUF4430 domain-containing protein</fullName>
    </recommendedName>
</protein>
<keyword evidence="2" id="KW-0472">Membrane</keyword>
<dbReference type="InterPro" id="IPR008930">
    <property type="entry name" value="Terpenoid_cyclase/PrenylTrfase"/>
</dbReference>
<proteinExistence type="predicted"/>
<dbReference type="Proteomes" id="UP000824160">
    <property type="component" value="Unassembled WGS sequence"/>
</dbReference>
<sequence>MSVSSEVQENITLTVSIFENSGRGWILNPIQLSCPEGSGLTELIETLERYAYLEDAVISDGQLLSLTDDAGTLYDGGPDQEDEWLMILNGIEQDNLKYMTDENGDLVDFAFQDGDTLQLVFSSTDTSNMEMQSVSTPSHSLSTADDVLPWDTEYDNALRAGCGWLKTNSDSALALTTFGAIGYTVDYKYLTRILRNIYQQQTPTGIELALNILCVSFCGISAENFSQNLLDKLISFPDLDRTATVYGLLAYDCNSYDVPADALNSRDAMLNVIMAGQNPDGGITNIQGEESDVFLTALSLVALAPYRDDQTVGPCIDRALEWLATQQDSNGFYHSDTYESCQATSAVILALSSLSISLTDERFCANGHNLMEALMQFNVENSGFSEQLDDSPSVTATELALLAICSQKTGRNPLILRSPVTGSGSIDFSASSEISEEESSVPSTVDDGTRSRIHTGLIGGISGVSVGIVIMLGVLLHLKNKYKSD</sequence>
<name>A0A9D1KR53_9FIRM</name>
<gene>
    <name evidence="3" type="ORF">IAC43_05950</name>
</gene>
<accession>A0A9D1KR53</accession>
<keyword evidence="2" id="KW-1133">Transmembrane helix</keyword>
<evidence type="ECO:0000313" key="4">
    <source>
        <dbReference type="Proteomes" id="UP000824160"/>
    </source>
</evidence>